<dbReference type="PANTHER" id="PTHR43673">
    <property type="entry name" value="NAD(P)H NITROREDUCTASE YDGI-RELATED"/>
    <property type="match status" value="1"/>
</dbReference>
<feature type="domain" description="Nitroreductase" evidence="3">
    <location>
        <begin position="134"/>
        <end position="188"/>
    </location>
</feature>
<proteinExistence type="inferred from homology"/>
<evidence type="ECO:0000256" key="2">
    <source>
        <dbReference type="ARBA" id="ARBA00023002"/>
    </source>
</evidence>
<dbReference type="Gene3D" id="2.20.180.10">
    <property type="entry name" value="putative fmn-dependent nitroreductase like domains"/>
    <property type="match status" value="1"/>
</dbReference>
<comment type="caution">
    <text evidence="4">The sequence shown here is derived from an EMBL/GenBank/DDBJ whole genome shotgun (WGS) entry which is preliminary data.</text>
</comment>
<dbReference type="InterPro" id="IPR000415">
    <property type="entry name" value="Nitroreductase-like"/>
</dbReference>
<dbReference type="PANTHER" id="PTHR43673:SF10">
    <property type="entry name" value="NADH DEHYDROGENASE_NAD(P)H NITROREDUCTASE XCC3605-RELATED"/>
    <property type="match status" value="1"/>
</dbReference>
<dbReference type="Gene3D" id="3.40.109.10">
    <property type="entry name" value="NADH Oxidase"/>
    <property type="match status" value="1"/>
</dbReference>
<dbReference type="GO" id="GO:0016491">
    <property type="term" value="F:oxidoreductase activity"/>
    <property type="evidence" value="ECO:0007669"/>
    <property type="project" value="UniProtKB-KW"/>
</dbReference>
<name>A0A0F9D8T8_9ZZZZ</name>
<reference evidence="4" key="1">
    <citation type="journal article" date="2015" name="Nature">
        <title>Complex archaea that bridge the gap between prokaryotes and eukaryotes.</title>
        <authorList>
            <person name="Spang A."/>
            <person name="Saw J.H."/>
            <person name="Jorgensen S.L."/>
            <person name="Zaremba-Niedzwiedzka K."/>
            <person name="Martijn J."/>
            <person name="Lind A.E."/>
            <person name="van Eijk R."/>
            <person name="Schleper C."/>
            <person name="Guy L."/>
            <person name="Ettema T.J."/>
        </authorList>
    </citation>
    <scope>NUCLEOTIDE SEQUENCE</scope>
</reference>
<dbReference type="AlphaFoldDB" id="A0A0F9D8T8"/>
<dbReference type="SUPFAM" id="SSF55469">
    <property type="entry name" value="FMN-dependent nitroreductase-like"/>
    <property type="match status" value="1"/>
</dbReference>
<dbReference type="InterPro" id="IPR029479">
    <property type="entry name" value="Nitroreductase"/>
</dbReference>
<organism evidence="4">
    <name type="scientific">marine sediment metagenome</name>
    <dbReference type="NCBI Taxonomy" id="412755"/>
    <lineage>
        <taxon>unclassified sequences</taxon>
        <taxon>metagenomes</taxon>
        <taxon>ecological metagenomes</taxon>
    </lineage>
</organism>
<protein>
    <recommendedName>
        <fullName evidence="3">Nitroreductase domain-containing protein</fullName>
    </recommendedName>
</protein>
<gene>
    <name evidence="4" type="ORF">LCGC14_2228660</name>
</gene>
<accession>A0A0F9D8T8</accession>
<evidence type="ECO:0000313" key="4">
    <source>
        <dbReference type="EMBL" id="KKL58113.1"/>
    </source>
</evidence>
<feature type="non-terminal residue" evidence="4">
    <location>
        <position position="1"/>
    </location>
</feature>
<evidence type="ECO:0000256" key="1">
    <source>
        <dbReference type="ARBA" id="ARBA00007118"/>
    </source>
</evidence>
<dbReference type="Pfam" id="PF00881">
    <property type="entry name" value="Nitroreductase"/>
    <property type="match status" value="1"/>
</dbReference>
<sequence>TQYGRPVIRSRTTRKGKVERVDKVADDYELGSVELALIAGCASSLSVDALEILVKDGEVSREAIEDLVNLARLGASAANLQPLKYLIANDPSTCAVIYPTLKWAGYLTDWPGPDEGQRPPAYVVVLGDTEVTKNFHCDHGIAAQSILLGAVEQGLGGCIVGSIDKPGLKRALDIPKHLEVLLVLALGHPAETVVLERADGDIRYWRDERGVHHVPKRPMEEIIIPSPEHE</sequence>
<keyword evidence="2" id="KW-0560">Oxidoreductase</keyword>
<dbReference type="EMBL" id="LAZR01029936">
    <property type="protein sequence ID" value="KKL58113.1"/>
    <property type="molecule type" value="Genomic_DNA"/>
</dbReference>
<evidence type="ECO:0000259" key="3">
    <source>
        <dbReference type="Pfam" id="PF00881"/>
    </source>
</evidence>
<comment type="similarity">
    <text evidence="1">Belongs to the nitroreductase family.</text>
</comment>
<dbReference type="CDD" id="cd02062">
    <property type="entry name" value="Nitro_FMN_reductase"/>
    <property type="match status" value="1"/>
</dbReference>
<dbReference type="InterPro" id="IPR023312">
    <property type="entry name" value="Put_nitroreductase_C_bac"/>
</dbReference>